<evidence type="ECO:0000313" key="3">
    <source>
        <dbReference type="EMBL" id="KAJ3561241.1"/>
    </source>
</evidence>
<dbReference type="InterPro" id="IPR046497">
    <property type="entry name" value="DUF6590"/>
</dbReference>
<sequence length="340" mass="35997">MLYGGNSASLRDTDSVHPLTSYAPGVIFSAPHHTAGEDTQWVSVSDPNNTATPFGIVHSKYRKMVVLKVFGEHCNCVPIYSHNGRGLEGKANVAEYVSIRDAGDENPEMSEGLHATLFAVGNQDFRGKIVKAATWWLQGGTWAQRIPVNDNPTTADAISSLDESSITEQIAINRTDANPSPLDPESPSDGGQQEEEEPVPISVVLFDGSPGPKENCRGNAILRIGLTKPGTDHTTPTCYNVSSSSSSSSSRIAVAQCGNFLANKDDGCEAKVFSEPGCREFSNVAVFVPEVKAFGGYMRSLEVACGIVGVVPAPLKLPGLELPPGAVQAVGCKSIAIKLL</sequence>
<dbReference type="Pfam" id="PF20233">
    <property type="entry name" value="DUF6590"/>
    <property type="match status" value="1"/>
</dbReference>
<accession>A0A9W8N758</accession>
<reference evidence="3" key="1">
    <citation type="submission" date="2022-07" db="EMBL/GenBank/DDBJ databases">
        <title>Genome Sequence of Xylaria arbuscula.</title>
        <authorList>
            <person name="Buettner E."/>
        </authorList>
    </citation>
    <scope>NUCLEOTIDE SEQUENCE</scope>
    <source>
        <strain evidence="3">VT107</strain>
    </source>
</reference>
<dbReference type="EMBL" id="JANPWZ010002108">
    <property type="protein sequence ID" value="KAJ3561241.1"/>
    <property type="molecule type" value="Genomic_DNA"/>
</dbReference>
<dbReference type="VEuPathDB" id="FungiDB:F4678DRAFT_485424"/>
<keyword evidence="4" id="KW-1185">Reference proteome</keyword>
<organism evidence="3 4">
    <name type="scientific">Xylaria arbuscula</name>
    <dbReference type="NCBI Taxonomy" id="114810"/>
    <lineage>
        <taxon>Eukaryota</taxon>
        <taxon>Fungi</taxon>
        <taxon>Dikarya</taxon>
        <taxon>Ascomycota</taxon>
        <taxon>Pezizomycotina</taxon>
        <taxon>Sordariomycetes</taxon>
        <taxon>Xylariomycetidae</taxon>
        <taxon>Xylariales</taxon>
        <taxon>Xylariaceae</taxon>
        <taxon>Xylaria</taxon>
    </lineage>
</organism>
<comment type="caution">
    <text evidence="3">The sequence shown here is derived from an EMBL/GenBank/DDBJ whole genome shotgun (WGS) entry which is preliminary data.</text>
</comment>
<feature type="domain" description="DUF6590" evidence="2">
    <location>
        <begin position="21"/>
        <end position="112"/>
    </location>
</feature>
<dbReference type="Proteomes" id="UP001148614">
    <property type="component" value="Unassembled WGS sequence"/>
</dbReference>
<evidence type="ECO:0000313" key="4">
    <source>
        <dbReference type="Proteomes" id="UP001148614"/>
    </source>
</evidence>
<protein>
    <recommendedName>
        <fullName evidence="2">DUF6590 domain-containing protein</fullName>
    </recommendedName>
</protein>
<proteinExistence type="predicted"/>
<evidence type="ECO:0000259" key="2">
    <source>
        <dbReference type="Pfam" id="PF20233"/>
    </source>
</evidence>
<dbReference type="AlphaFoldDB" id="A0A9W8N758"/>
<feature type="region of interest" description="Disordered" evidence="1">
    <location>
        <begin position="172"/>
        <end position="197"/>
    </location>
</feature>
<evidence type="ECO:0000256" key="1">
    <source>
        <dbReference type="SAM" id="MobiDB-lite"/>
    </source>
</evidence>
<name>A0A9W8N758_9PEZI</name>
<gene>
    <name evidence="3" type="ORF">NPX13_g9025</name>
</gene>